<dbReference type="InterPro" id="IPR051158">
    <property type="entry name" value="Metallophosphoesterase_sf"/>
</dbReference>
<dbReference type="AlphaFoldDB" id="A0A1I5BKF5"/>
<keyword evidence="3" id="KW-0812">Transmembrane</keyword>
<accession>A0A1I5BKF5</accession>
<dbReference type="GO" id="GO:0016020">
    <property type="term" value="C:membrane"/>
    <property type="evidence" value="ECO:0007669"/>
    <property type="project" value="GOC"/>
</dbReference>
<feature type="domain" description="Calcineurin-like phosphoesterase" evidence="4">
    <location>
        <begin position="46"/>
        <end position="224"/>
    </location>
</feature>
<evidence type="ECO:0000256" key="2">
    <source>
        <dbReference type="ARBA" id="ARBA00022801"/>
    </source>
</evidence>
<reference evidence="5 6" key="1">
    <citation type="submission" date="2016-10" db="EMBL/GenBank/DDBJ databases">
        <authorList>
            <person name="de Groot N.N."/>
        </authorList>
    </citation>
    <scope>NUCLEOTIDE SEQUENCE [LARGE SCALE GENOMIC DNA]</scope>
    <source>
        <strain evidence="5 6">DSM 1283</strain>
    </source>
</reference>
<organism evidence="5 6">
    <name type="scientific">Anaerocolumna aminovalerica</name>
    <dbReference type="NCBI Taxonomy" id="1527"/>
    <lineage>
        <taxon>Bacteria</taxon>
        <taxon>Bacillati</taxon>
        <taxon>Bacillota</taxon>
        <taxon>Clostridia</taxon>
        <taxon>Lachnospirales</taxon>
        <taxon>Lachnospiraceae</taxon>
        <taxon>Anaerocolumna</taxon>
    </lineage>
</organism>
<keyword evidence="3" id="KW-0472">Membrane</keyword>
<dbReference type="Pfam" id="PF00149">
    <property type="entry name" value="Metallophos"/>
    <property type="match status" value="1"/>
</dbReference>
<sequence>MLIFYVFLIFCVLFFIYMYLENFNLQVTDYKISSRRIPNAFDDVSFVVLADLHNNSFGRNNERLLNKINKANPKFIVIAGDLIVGKQQGDYSVPLALLEKLTKQYPVYYGFGNHEQRVAEGGEHYDENFNFYILKLKEMGVHLVNNETYTIYRKDSGINITSVEIGKEYFKKFKKIKMETEYLQKLVGIPDNKCYNILIAHNPIYFRTYIDWGADLVLSGHLHGGIARLPWIGGVISPQYELFPKYDAGEFHENGQTMLVSRGLGTHTIKLRAFNRPELMVVTLKRP</sequence>
<keyword evidence="2" id="KW-0378">Hydrolase</keyword>
<evidence type="ECO:0000313" key="6">
    <source>
        <dbReference type="Proteomes" id="UP000198806"/>
    </source>
</evidence>
<dbReference type="InterPro" id="IPR029052">
    <property type="entry name" value="Metallo-depent_PP-like"/>
</dbReference>
<evidence type="ECO:0000259" key="4">
    <source>
        <dbReference type="Pfam" id="PF00149"/>
    </source>
</evidence>
<dbReference type="EMBL" id="FOWD01000001">
    <property type="protein sequence ID" value="SFN75122.1"/>
    <property type="molecule type" value="Genomic_DNA"/>
</dbReference>
<dbReference type="STRING" id="1527.SAMN04489757_10159"/>
<dbReference type="Gene3D" id="3.60.21.10">
    <property type="match status" value="1"/>
</dbReference>
<dbReference type="Proteomes" id="UP000198806">
    <property type="component" value="Unassembled WGS sequence"/>
</dbReference>
<protein>
    <recommendedName>
        <fullName evidence="4">Calcineurin-like phosphoesterase domain-containing protein</fullName>
    </recommendedName>
</protein>
<gene>
    <name evidence="5" type="ORF">SAMN04489757_10159</name>
</gene>
<dbReference type="GO" id="GO:0046872">
    <property type="term" value="F:metal ion binding"/>
    <property type="evidence" value="ECO:0007669"/>
    <property type="project" value="UniProtKB-KW"/>
</dbReference>
<keyword evidence="6" id="KW-1185">Reference proteome</keyword>
<proteinExistence type="predicted"/>
<dbReference type="GO" id="GO:0009245">
    <property type="term" value="P:lipid A biosynthetic process"/>
    <property type="evidence" value="ECO:0007669"/>
    <property type="project" value="TreeGrafter"/>
</dbReference>
<dbReference type="OrthoDB" id="9780884at2"/>
<dbReference type="PANTHER" id="PTHR31302">
    <property type="entry name" value="TRANSMEMBRANE PROTEIN WITH METALLOPHOSPHOESTERASE DOMAIN-RELATED"/>
    <property type="match status" value="1"/>
</dbReference>
<dbReference type="SUPFAM" id="SSF56300">
    <property type="entry name" value="Metallo-dependent phosphatases"/>
    <property type="match status" value="1"/>
</dbReference>
<dbReference type="InterPro" id="IPR004843">
    <property type="entry name" value="Calcineurin-like_PHP"/>
</dbReference>
<name>A0A1I5BKF5_9FIRM</name>
<dbReference type="PANTHER" id="PTHR31302:SF31">
    <property type="entry name" value="PHOSPHODIESTERASE YAEI"/>
    <property type="match status" value="1"/>
</dbReference>
<evidence type="ECO:0000256" key="1">
    <source>
        <dbReference type="ARBA" id="ARBA00022723"/>
    </source>
</evidence>
<keyword evidence="3" id="KW-1133">Transmembrane helix</keyword>
<evidence type="ECO:0000313" key="5">
    <source>
        <dbReference type="EMBL" id="SFN75122.1"/>
    </source>
</evidence>
<feature type="transmembrane region" description="Helical" evidence="3">
    <location>
        <begin position="6"/>
        <end position="25"/>
    </location>
</feature>
<dbReference type="GO" id="GO:0008758">
    <property type="term" value="F:UDP-2,3-diacylglucosamine hydrolase activity"/>
    <property type="evidence" value="ECO:0007669"/>
    <property type="project" value="TreeGrafter"/>
</dbReference>
<evidence type="ECO:0000256" key="3">
    <source>
        <dbReference type="SAM" id="Phobius"/>
    </source>
</evidence>
<keyword evidence="1" id="KW-0479">Metal-binding</keyword>